<feature type="compositionally biased region" description="Low complexity" evidence="12">
    <location>
        <begin position="217"/>
        <end position="228"/>
    </location>
</feature>
<reference evidence="14 16" key="1">
    <citation type="journal article" date="2016" name="PLoS ONE">
        <title>Sequence Assembly of Yarrowia lipolytica Strain W29/CLIB89 Shows Transposable Element Diversity.</title>
        <authorList>
            <person name="Magnan C."/>
            <person name="Yu J."/>
            <person name="Chang I."/>
            <person name="Jahn E."/>
            <person name="Kanomata Y."/>
            <person name="Wu J."/>
            <person name="Zeller M."/>
            <person name="Oakes M."/>
            <person name="Baldi P."/>
            <person name="Sandmeyer S."/>
        </authorList>
    </citation>
    <scope>NUCLEOTIDE SEQUENCE [LARGE SCALE GENOMIC DNA]</scope>
    <source>
        <strain evidence="14">CLIB89</strain>
        <strain evidence="16">CLIB89(W29)</strain>
    </source>
</reference>
<comment type="similarity">
    <text evidence="11">Belongs to the phosphatidylserine decarboxylase family. PSD-B subfamily. Eukaryotic type II sub-subfamily.</text>
</comment>
<dbReference type="GO" id="GO:0005795">
    <property type="term" value="C:Golgi stack"/>
    <property type="evidence" value="ECO:0007669"/>
    <property type="project" value="UniProtKB-UniRule"/>
</dbReference>
<keyword evidence="8 11" id="KW-0456">Lyase</keyword>
<dbReference type="UniPathway" id="UPA00558">
    <property type="reaction ID" value="UER00616"/>
</dbReference>
<feature type="chain" id="PRO_5034556517" description="Phosphatidylserine decarboxylase 2 alpha chain" evidence="11">
    <location>
        <begin position="1151"/>
        <end position="1190"/>
    </location>
</feature>
<gene>
    <name evidence="11" type="primary">PSD2</name>
    <name evidence="15" type="ORF">B0I71DRAFT_134580</name>
    <name evidence="14" type="ORF">YALI1_D04432g</name>
</gene>
<feature type="compositionally biased region" description="Polar residues" evidence="12">
    <location>
        <begin position="795"/>
        <end position="806"/>
    </location>
</feature>
<accession>A0A1H6Q5Y9</accession>
<comment type="subunit">
    <text evidence="11">Heterodimer of a large membrane-associated beta subunit and a small pyruvoyl-containing alpha subunit. Interacts with pstB2. This interaction may be a means to structurally tether the donor membrane (ER) harboring PstB2 to acceptor membranes (Golgi/endosomes) harboring PSD2 during PtdSer transport to the site of PtdEtn synthesis.</text>
</comment>
<keyword evidence="7 11" id="KW-0594">Phospholipid biosynthesis</keyword>
<keyword evidence="11" id="KW-0967">Endosome</keyword>
<dbReference type="SUPFAM" id="SSF49562">
    <property type="entry name" value="C2 domain (Calcium/lipid-binding domain, CaLB)"/>
    <property type="match status" value="2"/>
</dbReference>
<dbReference type="eggNOG" id="KOG2419">
    <property type="taxonomic scope" value="Eukaryota"/>
</dbReference>
<evidence type="ECO:0000256" key="7">
    <source>
        <dbReference type="ARBA" id="ARBA00023209"/>
    </source>
</evidence>
<dbReference type="VEuPathDB" id="FungiDB:YALI0_D03480g"/>
<evidence type="ECO:0000256" key="1">
    <source>
        <dbReference type="ARBA" id="ARBA00005189"/>
    </source>
</evidence>
<feature type="region of interest" description="Disordered" evidence="12">
    <location>
        <begin position="311"/>
        <end position="350"/>
    </location>
</feature>
<feature type="domain" description="C2" evidence="13">
    <location>
        <begin position="6"/>
        <end position="126"/>
    </location>
</feature>
<feature type="compositionally biased region" description="Acidic residues" evidence="12">
    <location>
        <begin position="229"/>
        <end position="239"/>
    </location>
</feature>
<comment type="PTM">
    <text evidence="11">Is synthesized initially as an inactive proenzyme. Formation of the active enzyme involves a self-maturation process in which the active site pyruvoyl group is generated from an internal serine residue via an autocatalytic post-translational modification. Two non-identical subunits are generated from the proenzyme in this reaction, and the pyruvate is formed at the N-terminus of the alpha chain, which is derived from the carboxyl end of the proenzyme. The autoendoproteolytic cleavage occurs by a canonical serine protease mechanism, in which the side chain hydroxyl group of the serine supplies its oxygen atom to form the C-terminus of the beta chain, while the remainder of the serine residue undergoes an oxidative deamination to produce ammonia and the pyruvoyl prosthetic group on the alpha chain. During this reaction, the Ser that is part of the protease active site of the proenzyme becomes the pyruvoyl prosthetic group, which constitutes an essential element of the active site of the mature decarboxylase.</text>
</comment>
<dbReference type="SMART" id="SM00239">
    <property type="entry name" value="C2"/>
    <property type="match status" value="2"/>
</dbReference>
<dbReference type="GO" id="GO:0010008">
    <property type="term" value="C:endosome membrane"/>
    <property type="evidence" value="ECO:0007669"/>
    <property type="project" value="UniProtKB-SubCell"/>
</dbReference>
<feature type="region of interest" description="Disordered" evidence="12">
    <location>
        <begin position="217"/>
        <end position="254"/>
    </location>
</feature>
<feature type="region of interest" description="Disordered" evidence="12">
    <location>
        <begin position="778"/>
        <end position="811"/>
    </location>
</feature>
<comment type="catalytic activity">
    <reaction evidence="11">
        <text>a 1,2-diacyl-sn-glycero-3-phospho-L-serine + H(+) = a 1,2-diacyl-sn-glycero-3-phosphoethanolamine + CO2</text>
        <dbReference type="Rhea" id="RHEA:20828"/>
        <dbReference type="ChEBI" id="CHEBI:15378"/>
        <dbReference type="ChEBI" id="CHEBI:16526"/>
        <dbReference type="ChEBI" id="CHEBI:57262"/>
        <dbReference type="ChEBI" id="CHEBI:64612"/>
        <dbReference type="EC" id="4.1.1.65"/>
    </reaction>
</comment>
<comment type="pathway">
    <text evidence="1">Lipid metabolism.</text>
</comment>
<evidence type="ECO:0000313" key="15">
    <source>
        <dbReference type="EMBL" id="RDW24243.1"/>
    </source>
</evidence>
<evidence type="ECO:0000256" key="3">
    <source>
        <dbReference type="ARBA" id="ARBA00022793"/>
    </source>
</evidence>
<feature type="site" description="Cleavage (non-hydrolytic); by autocatalysis" evidence="11">
    <location>
        <begin position="1150"/>
        <end position="1151"/>
    </location>
</feature>
<evidence type="ECO:0000256" key="5">
    <source>
        <dbReference type="ARBA" id="ARBA00023136"/>
    </source>
</evidence>
<organism evidence="14 16">
    <name type="scientific">Yarrowia lipolytica</name>
    <name type="common">Candida lipolytica</name>
    <dbReference type="NCBI Taxonomy" id="4952"/>
    <lineage>
        <taxon>Eukaryota</taxon>
        <taxon>Fungi</taxon>
        <taxon>Dikarya</taxon>
        <taxon>Ascomycota</taxon>
        <taxon>Saccharomycotina</taxon>
        <taxon>Dipodascomycetes</taxon>
        <taxon>Dipodascales</taxon>
        <taxon>Dipodascales incertae sedis</taxon>
        <taxon>Yarrowia</taxon>
    </lineage>
</organism>
<feature type="active site" description="Charge relay system; for autoendoproteolytic cleavage activity" evidence="11">
    <location>
        <position position="1064"/>
    </location>
</feature>
<evidence type="ECO:0000256" key="4">
    <source>
        <dbReference type="ARBA" id="ARBA00023098"/>
    </source>
</evidence>
<proteinExistence type="inferred from homology"/>
<dbReference type="GeneID" id="2910575"/>
<dbReference type="CDD" id="cd04024">
    <property type="entry name" value="C2A_Synaptotagmin-like"/>
    <property type="match status" value="1"/>
</dbReference>
<keyword evidence="11" id="KW-0333">Golgi apparatus</keyword>
<keyword evidence="6 11" id="KW-0865">Zymogen</keyword>
<evidence type="ECO:0000256" key="8">
    <source>
        <dbReference type="ARBA" id="ARBA00023239"/>
    </source>
</evidence>
<feature type="region of interest" description="Disordered" evidence="12">
    <location>
        <begin position="172"/>
        <end position="192"/>
    </location>
</feature>
<dbReference type="OMA" id="TCASRDW"/>
<dbReference type="GO" id="GO:0000139">
    <property type="term" value="C:Golgi membrane"/>
    <property type="evidence" value="ECO:0007669"/>
    <property type="project" value="UniProtKB-SubCell"/>
</dbReference>
<dbReference type="Gene3D" id="2.60.40.150">
    <property type="entry name" value="C2 domain"/>
    <property type="match status" value="2"/>
</dbReference>
<evidence type="ECO:0000256" key="2">
    <source>
        <dbReference type="ARBA" id="ARBA00022516"/>
    </source>
</evidence>
<feature type="active site" description="Charge relay system; for autoendoproteolytic cleavage activity" evidence="11">
    <location>
        <position position="1151"/>
    </location>
</feature>
<dbReference type="Pfam" id="PF00168">
    <property type="entry name" value="C2"/>
    <property type="match status" value="2"/>
</dbReference>
<dbReference type="HAMAP" id="MF_00663">
    <property type="entry name" value="PS_decarb_PSD_B_type2"/>
    <property type="match status" value="1"/>
</dbReference>
<comment type="function">
    <text evidence="11">Catalyzes the formation of phosphatidylethanolamine (PtdEtn) from phosphatidylserine (PtdSer). Plays a central role in phospholipid metabolism and in the interorganelle trafficking of phosphatidylserine.</text>
</comment>
<dbReference type="InterPro" id="IPR035892">
    <property type="entry name" value="C2_domain_sf"/>
</dbReference>
<keyword evidence="10 11" id="KW-0670">Pyruvate</keyword>
<comment type="domain">
    <text evidence="11">The C2 domains have an essential, but non-catalytic function. They may facilitate interactions with other proteins and are required for lipid transport function.</text>
</comment>
<dbReference type="KEGG" id="yli:2910575"/>
<feature type="compositionally biased region" description="Polar residues" evidence="12">
    <location>
        <begin position="315"/>
        <end position="326"/>
    </location>
</feature>
<dbReference type="GO" id="GO:0016540">
    <property type="term" value="P:protein autoprocessing"/>
    <property type="evidence" value="ECO:0007669"/>
    <property type="project" value="UniProtKB-UniRule"/>
</dbReference>
<keyword evidence="9 11" id="KW-1208">Phospholipid metabolism</keyword>
<name>A0A1H6Q5Y9_YARLL</name>
<feature type="chain" id="PRO_5034556515" description="Phosphatidylserine decarboxylase 2 beta chain" evidence="11">
    <location>
        <begin position="1"/>
        <end position="1150"/>
    </location>
</feature>
<evidence type="ECO:0000256" key="10">
    <source>
        <dbReference type="ARBA" id="ARBA00023317"/>
    </source>
</evidence>
<feature type="modified residue" description="Pyruvic acid (Ser); by autocatalysis" evidence="11">
    <location>
        <position position="1151"/>
    </location>
</feature>
<feature type="compositionally biased region" description="Acidic residues" evidence="12">
    <location>
        <begin position="182"/>
        <end position="192"/>
    </location>
</feature>
<evidence type="ECO:0000313" key="16">
    <source>
        <dbReference type="Proteomes" id="UP000182444"/>
    </source>
</evidence>
<feature type="compositionally biased region" description="Polar residues" evidence="12">
    <location>
        <begin position="708"/>
        <end position="723"/>
    </location>
</feature>
<evidence type="ECO:0000256" key="9">
    <source>
        <dbReference type="ARBA" id="ARBA00023264"/>
    </source>
</evidence>
<protein>
    <recommendedName>
        <fullName evidence="11">Phosphatidylserine decarboxylase proenzyme 2</fullName>
        <ecNumber evidence="11">4.1.1.65</ecNumber>
    </recommendedName>
    <component>
        <recommendedName>
            <fullName evidence="11">Phosphatidylserine decarboxylase 2 beta chain</fullName>
        </recommendedName>
    </component>
    <component>
        <recommendedName>
            <fullName evidence="11">Phosphatidylserine decarboxylase 2 alpha chain</fullName>
        </recommendedName>
    </component>
</protein>
<dbReference type="CDD" id="cd04039">
    <property type="entry name" value="C2_PSD"/>
    <property type="match status" value="1"/>
</dbReference>
<feature type="region of interest" description="Disordered" evidence="12">
    <location>
        <begin position="691"/>
        <end position="763"/>
    </location>
</feature>
<feature type="compositionally biased region" description="Polar residues" evidence="12">
    <location>
        <begin position="730"/>
        <end position="743"/>
    </location>
</feature>
<evidence type="ECO:0000256" key="12">
    <source>
        <dbReference type="SAM" id="MobiDB-lite"/>
    </source>
</evidence>
<evidence type="ECO:0000313" key="17">
    <source>
        <dbReference type="Proteomes" id="UP000256601"/>
    </source>
</evidence>
<keyword evidence="5 11" id="KW-0472">Membrane</keyword>
<comment type="subcellular location">
    <subcellularLocation>
        <location evidence="11">Golgi apparatus membrane</location>
        <topology evidence="11">Peripheral membrane protein</topology>
        <orientation evidence="11">Cytoplasmic side</orientation>
    </subcellularLocation>
    <subcellularLocation>
        <location evidence="11">Endosome membrane</location>
        <topology evidence="11">Peripheral membrane protein</topology>
        <orientation evidence="11">Cytoplasmic side</orientation>
    </subcellularLocation>
</comment>
<dbReference type="Proteomes" id="UP000256601">
    <property type="component" value="Unassembled WGS sequence"/>
</dbReference>
<dbReference type="OrthoDB" id="67700at2759"/>
<evidence type="ECO:0000259" key="13">
    <source>
        <dbReference type="PROSITE" id="PS50004"/>
    </source>
</evidence>
<sequence length="1190" mass="132332">MRFLKRRGKPSTSKTHGTAPSVFLRVHLIQARGIAPRDREKNTKCEPYAVLSCGDFRFTTHTIHNSVDPDWNCWIDIPVRSGDESLDLVVWDRIRFNKDYLGEVAIPLKDMFHKGVTEIETPVQWFPLHSTRSKAAGYVSGDVSLQFSLVDEQGETSPQLFEQWQRFVDTEELESDMPASDAGDDAGGDSDVEMSNLAHEMFRTNILDLPAEMRLSLDMSSESQSESGAESDIESDQNGDEDRSNNPDDYVGVPDVSQATLRRGDENHDAFDAQHQHHHQQFAPGTVRKQQQLALVGPPGLNSLATANMMARTPPVNNSGPSTGTHTPDHLELPAKKSKSKSKKSKKRKAQHYELNCSNAVLGVIFLEILSITDLPPLRNMTRTGFDVDPFVIISFGRSTFRTQSKRHTLNPTYNERVIFPVLKHEQSFSIGFTVMDKDKISTHDFVADGRFEIRPLLDLAPRPDPASMLYDLDHRSAPPAPLRKRRFRRARKARHNNLTATDFDDFMVSSSDLPERSDMNEYDDEEGDSTGSSAPSSAENMRVFELPLRIKNQKYAEKHNPVLTVRARFMPYAALRQRLWTSLLQKYDVTGSGTINIVDITQMLDELNSTLSSTTVVGWWKKFGRSIDEDLTIPEAVTCLEQQIMKDSLMQEHHLMKQRRASLKADGMARLAPGANGPVGVSSGSVVTGSMATGSSSSAGTSPVAARTNSHGSVLTASSAGSSIPGLPRTNSSSATRESSAVPSEEHVANSNGSPSIPVPSLVRSTTHYQEPLLITDGSDSEASQGHSQLYHGNPSTDTLASLANSDDDEPERVIRLETCPICNQPRFNKRAEMDIVTHLATCANEQSVHKILSSRFVSKSQAHKKWFSKIVSKVTHGNYRLGANSANILVQDRATGLIEEEKMSIYVRLGIRLLYKGLSSREMERKRVRRLLRSLTNKQGRKFDSALSVKSIKPFIRFHNLDLSDVADPLDSFKTFNQFFYRKLKPGARPLQNAEAGAVCCAADSRATMYKSVSKATQIWIKGREFTIKRLFGDAYPNLVDRFNDCSIAIFRLAPQDYHRFHSPVEGIVGKPKTIDGEYYTVNPMAIRSALDVFGENVRVLTPIETADFGTVMFIAVGAMMVGSTVMTVKEGEHVERGQELGYFQFGGSTCLVLFQKDCMVFDDDLLSNSEQAIETLVRVGQSLGHKK</sequence>
<dbReference type="Proteomes" id="UP000182444">
    <property type="component" value="Chromosome 1D"/>
</dbReference>
<dbReference type="RefSeq" id="XP_502365.1">
    <property type="nucleotide sequence ID" value="XM_502365.1"/>
</dbReference>
<keyword evidence="3 11" id="KW-0210">Decarboxylase</keyword>
<feature type="active site" description="Charge relay system; for autoendoproteolytic cleavage activity" evidence="11">
    <location>
        <position position="1006"/>
    </location>
</feature>
<evidence type="ECO:0000256" key="11">
    <source>
        <dbReference type="HAMAP-Rule" id="MF_03209"/>
    </source>
</evidence>
<feature type="compositionally biased region" description="Basic residues" evidence="12">
    <location>
        <begin position="336"/>
        <end position="350"/>
    </location>
</feature>
<dbReference type="Pfam" id="PF02666">
    <property type="entry name" value="PS_Dcarbxylase"/>
    <property type="match status" value="1"/>
</dbReference>
<dbReference type="GO" id="GO:0006646">
    <property type="term" value="P:phosphatidylethanolamine biosynthetic process"/>
    <property type="evidence" value="ECO:0007669"/>
    <property type="project" value="UniProtKB-UniRule"/>
</dbReference>
<keyword evidence="4 11" id="KW-0443">Lipid metabolism</keyword>
<dbReference type="GO" id="GO:0004609">
    <property type="term" value="F:phosphatidylserine decarboxylase activity"/>
    <property type="evidence" value="ECO:0007669"/>
    <property type="project" value="UniProtKB-UniRule"/>
</dbReference>
<dbReference type="EC" id="4.1.1.65" evidence="11"/>
<feature type="compositionally biased region" description="Polar residues" evidence="12">
    <location>
        <begin position="530"/>
        <end position="539"/>
    </location>
</feature>
<comment type="pathway">
    <text evidence="11">Phospholipid metabolism; phosphatidylethanolamine biosynthesis; phosphatidylethanolamine from CDP-diacylglycerol: step 2/2.</text>
</comment>
<dbReference type="AlphaFoldDB" id="A0A1H6Q5Y9"/>
<feature type="active site" description="Schiff-base intermediate with substrate; via pyruvic acid; for decarboxylase activity" evidence="11">
    <location>
        <position position="1151"/>
    </location>
</feature>
<evidence type="ECO:0000256" key="6">
    <source>
        <dbReference type="ARBA" id="ARBA00023145"/>
    </source>
</evidence>
<dbReference type="EMBL" id="KZ859042">
    <property type="protein sequence ID" value="RDW24243.1"/>
    <property type="molecule type" value="Genomic_DNA"/>
</dbReference>
<evidence type="ECO:0000313" key="14">
    <source>
        <dbReference type="EMBL" id="AOW03528.1"/>
    </source>
</evidence>
<dbReference type="PANTHER" id="PTHR10067:SF17">
    <property type="entry name" value="PHOSPHATIDYLSERINE DECARBOXYLASE PROENZYME 2"/>
    <property type="match status" value="1"/>
</dbReference>
<dbReference type="FunFam" id="2.60.40.150:FF:000399">
    <property type="entry name" value="Phosphatidylserine decarboxylase proenzyme 2"/>
    <property type="match status" value="1"/>
</dbReference>
<dbReference type="VEuPathDB" id="FungiDB:YALI1_D04432g"/>
<dbReference type="InterPro" id="IPR033179">
    <property type="entry name" value="PSD_type2_pro"/>
</dbReference>
<dbReference type="InterPro" id="IPR003817">
    <property type="entry name" value="PS_Dcarbxylase"/>
</dbReference>
<dbReference type="NCBIfam" id="TIGR00163">
    <property type="entry name" value="PS_decarb"/>
    <property type="match status" value="1"/>
</dbReference>
<reference evidence="15 17" key="2">
    <citation type="submission" date="2018-07" db="EMBL/GenBank/DDBJ databases">
        <title>Draft Genome Assemblies for Five Robust Yarrowia lipolytica Strains Exhibiting High Lipid Production and Pentose Sugar Utilization and Sugar Alcohol Secretion from Undetoxified Lignocellulosic Biomass Hydrolysates.</title>
        <authorList>
            <consortium name="DOE Joint Genome Institute"/>
            <person name="Walker C."/>
            <person name="Ryu S."/>
            <person name="Na H."/>
            <person name="Zane M."/>
            <person name="LaButti K."/>
            <person name="Lipzen A."/>
            <person name="Haridas S."/>
            <person name="Barry K."/>
            <person name="Grigoriev I.V."/>
            <person name="Quarterman J."/>
            <person name="Slininger P."/>
            <person name="Dien B."/>
            <person name="Trinh C.T."/>
        </authorList>
    </citation>
    <scope>NUCLEOTIDE SEQUENCE [LARGE SCALE GENOMIC DNA]</scope>
    <source>
        <strain evidence="15 17">YB392</strain>
    </source>
</reference>
<dbReference type="InterPro" id="IPR033177">
    <property type="entry name" value="PSD-B"/>
</dbReference>
<dbReference type="EMBL" id="CP017556">
    <property type="protein sequence ID" value="AOW03528.1"/>
    <property type="molecule type" value="Genomic_DNA"/>
</dbReference>
<feature type="region of interest" description="Disordered" evidence="12">
    <location>
        <begin position="509"/>
        <end position="539"/>
    </location>
</feature>
<dbReference type="PROSITE" id="PS50004">
    <property type="entry name" value="C2"/>
    <property type="match status" value="2"/>
</dbReference>
<feature type="domain" description="C2" evidence="13">
    <location>
        <begin position="343"/>
        <end position="471"/>
    </location>
</feature>
<dbReference type="PANTHER" id="PTHR10067">
    <property type="entry name" value="PHOSPHATIDYLSERINE DECARBOXYLASE"/>
    <property type="match status" value="1"/>
</dbReference>
<dbReference type="InterPro" id="IPR000008">
    <property type="entry name" value="C2_dom"/>
</dbReference>
<keyword evidence="2 11" id="KW-0444">Lipid biosynthesis</keyword>
<feature type="compositionally biased region" description="Low complexity" evidence="12">
    <location>
        <begin position="691"/>
        <end position="707"/>
    </location>
</feature>
<comment type="cofactor">
    <cofactor evidence="11">
        <name>pyruvate</name>
        <dbReference type="ChEBI" id="CHEBI:15361"/>
    </cofactor>
    <text evidence="11">Binds 1 pyruvoyl group covalently per subunit.</text>
</comment>